<evidence type="ECO:0000313" key="2">
    <source>
        <dbReference type="EMBL" id="MBK8890506.1"/>
    </source>
</evidence>
<dbReference type="Proteomes" id="UP000808146">
    <property type="component" value="Unassembled WGS sequence"/>
</dbReference>
<proteinExistence type="predicted"/>
<gene>
    <name evidence="2" type="ORF">IPN75_08890</name>
</gene>
<evidence type="ECO:0000259" key="1">
    <source>
        <dbReference type="Pfam" id="PF13682"/>
    </source>
</evidence>
<name>A0A9D7LMU5_9RHOO</name>
<evidence type="ECO:0000313" key="3">
    <source>
        <dbReference type="Proteomes" id="UP000808146"/>
    </source>
</evidence>
<dbReference type="Pfam" id="PF13682">
    <property type="entry name" value="CZB"/>
    <property type="match status" value="1"/>
</dbReference>
<accession>A0A9D7LMU5</accession>
<feature type="domain" description="Chemoreceptor zinc-binding" evidence="1">
    <location>
        <begin position="26"/>
        <end position="94"/>
    </location>
</feature>
<dbReference type="Gene3D" id="1.20.120.30">
    <property type="entry name" value="Aspartate receptor, ligand-binding domain"/>
    <property type="match status" value="1"/>
</dbReference>
<dbReference type="EMBL" id="JADKBR010000007">
    <property type="protein sequence ID" value="MBK8890506.1"/>
    <property type="molecule type" value="Genomic_DNA"/>
</dbReference>
<dbReference type="InterPro" id="IPR025991">
    <property type="entry name" value="Chemoreceptor_zinc-bind_dom"/>
</dbReference>
<sequence>MVAASCVEGKSMMNRAERIEQAIEAHAQWMTRLRQAVLEAQSALDMQEIRADNQCEFGKWLHGPGLSPSDRLTEYYREVRHVHAEFHELAGRIVELAAAGRVFEAYALLYGEYITLSGRLVLAMRAWQANQRELIVGSASFLGNGEV</sequence>
<comment type="caution">
    <text evidence="2">The sequence shown here is derived from an EMBL/GenBank/DDBJ whole genome shotgun (WGS) entry which is preliminary data.</text>
</comment>
<organism evidence="2 3">
    <name type="scientific">Candidatus Dechloromonas phosphorivorans</name>
    <dbReference type="NCBI Taxonomy" id="2899244"/>
    <lineage>
        <taxon>Bacteria</taxon>
        <taxon>Pseudomonadati</taxon>
        <taxon>Pseudomonadota</taxon>
        <taxon>Betaproteobacteria</taxon>
        <taxon>Rhodocyclales</taxon>
        <taxon>Azonexaceae</taxon>
        <taxon>Dechloromonas</taxon>
    </lineage>
</organism>
<dbReference type="AlphaFoldDB" id="A0A9D7LMU5"/>
<protein>
    <submittedName>
        <fullName evidence="2">CZB domain-containing protein</fullName>
    </submittedName>
</protein>
<reference evidence="2" key="1">
    <citation type="submission" date="2020-10" db="EMBL/GenBank/DDBJ databases">
        <title>Connecting structure to function with the recovery of over 1000 high-quality activated sludge metagenome-assembled genomes encoding full-length rRNA genes using long-read sequencing.</title>
        <authorList>
            <person name="Singleton C.M."/>
            <person name="Petriglieri F."/>
            <person name="Kristensen J.M."/>
            <person name="Kirkegaard R.H."/>
            <person name="Michaelsen T.Y."/>
            <person name="Andersen M.H."/>
            <person name="Karst S.M."/>
            <person name="Dueholm M.S."/>
            <person name="Nielsen P.H."/>
            <person name="Albertsen M."/>
        </authorList>
    </citation>
    <scope>NUCLEOTIDE SEQUENCE</scope>
    <source>
        <strain evidence="2">OdNE_18-Q3-R46-58_BAT3C.305</strain>
    </source>
</reference>